<dbReference type="EMBL" id="BQXU01000030">
    <property type="protein sequence ID" value="GKT49606.1"/>
    <property type="molecule type" value="Genomic_DNA"/>
</dbReference>
<name>A0AA37UK77_9PEZI</name>
<protein>
    <submittedName>
        <fullName evidence="1">Uncharacterized protein</fullName>
    </submittedName>
</protein>
<comment type="caution">
    <text evidence="1">The sequence shown here is derived from an EMBL/GenBank/DDBJ whole genome shotgun (WGS) entry which is preliminary data.</text>
</comment>
<proteinExistence type="predicted"/>
<dbReference type="Proteomes" id="UP001055115">
    <property type="component" value="Unassembled WGS sequence"/>
</dbReference>
<dbReference type="RefSeq" id="XP_049131956.1">
    <property type="nucleotide sequence ID" value="XM_049275999.1"/>
</dbReference>
<dbReference type="AlphaFoldDB" id="A0AA37UK77"/>
<evidence type="ECO:0000313" key="1">
    <source>
        <dbReference type="EMBL" id="GKT49606.1"/>
    </source>
</evidence>
<evidence type="ECO:0000313" key="2">
    <source>
        <dbReference type="Proteomes" id="UP001055115"/>
    </source>
</evidence>
<accession>A0AA37UK77</accession>
<dbReference type="GeneID" id="73330589"/>
<sequence length="72" mass="8074">MGVLDMAKRLDMGVFREQKPRIFGFRPPIDGKNHGAVMSGSGLPEIHLEPHDTESQTSATMAQLLWSMDIRH</sequence>
<reference evidence="1 2" key="1">
    <citation type="submission" date="2022-03" db="EMBL/GenBank/DDBJ databases">
        <title>Genome data of Colletotrichum spp.</title>
        <authorList>
            <person name="Utami Y.D."/>
            <person name="Hiruma K."/>
        </authorList>
    </citation>
    <scope>NUCLEOTIDE SEQUENCE [LARGE SCALE GENOMIC DNA]</scope>
    <source>
        <strain evidence="1 2">MAFF 239500</strain>
    </source>
</reference>
<gene>
    <name evidence="1" type="ORF">ColSpa_09787</name>
</gene>
<organism evidence="1 2">
    <name type="scientific">Colletotrichum spaethianum</name>
    <dbReference type="NCBI Taxonomy" id="700344"/>
    <lineage>
        <taxon>Eukaryota</taxon>
        <taxon>Fungi</taxon>
        <taxon>Dikarya</taxon>
        <taxon>Ascomycota</taxon>
        <taxon>Pezizomycotina</taxon>
        <taxon>Sordariomycetes</taxon>
        <taxon>Hypocreomycetidae</taxon>
        <taxon>Glomerellales</taxon>
        <taxon>Glomerellaceae</taxon>
        <taxon>Colletotrichum</taxon>
        <taxon>Colletotrichum spaethianum species complex</taxon>
    </lineage>
</organism>
<keyword evidence="2" id="KW-1185">Reference proteome</keyword>